<name>A0A0S7WTS6_UNCT6</name>
<feature type="transmembrane region" description="Helical" evidence="1">
    <location>
        <begin position="92"/>
        <end position="111"/>
    </location>
</feature>
<accession>A0A0S7WTS6</accession>
<dbReference type="Pfam" id="PF13490">
    <property type="entry name" value="zf-HC2"/>
    <property type="match status" value="1"/>
</dbReference>
<evidence type="ECO:0000256" key="1">
    <source>
        <dbReference type="SAM" id="Phobius"/>
    </source>
</evidence>
<dbReference type="Proteomes" id="UP000052008">
    <property type="component" value="Unassembled WGS sequence"/>
</dbReference>
<dbReference type="InterPro" id="IPR027383">
    <property type="entry name" value="Znf_put"/>
</dbReference>
<dbReference type="EMBL" id="LIZS01000016">
    <property type="protein sequence ID" value="KPJ53581.1"/>
    <property type="molecule type" value="Genomic_DNA"/>
</dbReference>
<feature type="domain" description="Putative zinc-finger" evidence="2">
    <location>
        <begin position="5"/>
        <end position="39"/>
    </location>
</feature>
<dbReference type="Gene3D" id="1.10.10.1320">
    <property type="entry name" value="Anti-sigma factor, zinc-finger domain"/>
    <property type="match status" value="1"/>
</dbReference>
<organism evidence="3 4">
    <name type="scientific">candidate division TA06 bacterium DG_24</name>
    <dbReference type="NCBI Taxonomy" id="1703770"/>
    <lineage>
        <taxon>Bacteria</taxon>
        <taxon>Bacteria division TA06</taxon>
    </lineage>
</organism>
<evidence type="ECO:0000313" key="3">
    <source>
        <dbReference type="EMBL" id="KPJ53581.1"/>
    </source>
</evidence>
<comment type="caution">
    <text evidence="3">The sequence shown here is derived from an EMBL/GenBank/DDBJ whole genome shotgun (WGS) entry which is preliminary data.</text>
</comment>
<proteinExistence type="predicted"/>
<evidence type="ECO:0000259" key="2">
    <source>
        <dbReference type="Pfam" id="PF13490"/>
    </source>
</evidence>
<gene>
    <name evidence="3" type="ORF">AMJ39_04215</name>
</gene>
<sequence length="238" mass="25889">MVFTCRKIRGLVSDYLDDTLPVDQKRAFRAHLDRCGRCRRHVASLTRLVSEIRSMETLEPTPGFEVRLRHRLQEDIVEIPIPRPQAVPSWRLAALVVAASLVILVGGAVWWSNWMRSADSLPPVAESMPPIEAPATELLARGESVEKEAAEALAPSAGVTVGEAETVGSPRVAETPFRTGAPVRTVYLLDNLPSGVMAVDVSSAGEPRVAPERRPAGDSVFYLLPAVSTERGNVISTY</sequence>
<reference evidence="3 4" key="1">
    <citation type="journal article" date="2015" name="Microbiome">
        <title>Genomic resolution of linkages in carbon, nitrogen, and sulfur cycling among widespread estuary sediment bacteria.</title>
        <authorList>
            <person name="Baker B.J."/>
            <person name="Lazar C.S."/>
            <person name="Teske A.P."/>
            <person name="Dick G.J."/>
        </authorList>
    </citation>
    <scope>NUCLEOTIDE SEQUENCE [LARGE SCALE GENOMIC DNA]</scope>
    <source>
        <strain evidence="3">DG_24</strain>
    </source>
</reference>
<keyword evidence="1" id="KW-0472">Membrane</keyword>
<protein>
    <recommendedName>
        <fullName evidence="2">Putative zinc-finger domain-containing protein</fullName>
    </recommendedName>
</protein>
<keyword evidence="1" id="KW-0812">Transmembrane</keyword>
<dbReference type="STRING" id="1703770.AMJ39_04215"/>
<keyword evidence="1" id="KW-1133">Transmembrane helix</keyword>
<evidence type="ECO:0000313" key="4">
    <source>
        <dbReference type="Proteomes" id="UP000052008"/>
    </source>
</evidence>
<dbReference type="AlphaFoldDB" id="A0A0S7WTS6"/>
<dbReference type="InterPro" id="IPR041916">
    <property type="entry name" value="Anti_sigma_zinc_sf"/>
</dbReference>